<accession>A0A3P7KNK2</accession>
<dbReference type="Pfam" id="PF00852">
    <property type="entry name" value="Glyco_transf_10"/>
    <property type="match status" value="1"/>
</dbReference>
<dbReference type="Proteomes" id="UP000270094">
    <property type="component" value="Unassembled WGS sequence"/>
</dbReference>
<comment type="pathway">
    <text evidence="2">Protein modification; protein glycosylation.</text>
</comment>
<keyword evidence="10" id="KW-1185">Reference proteome</keyword>
<dbReference type="GO" id="GO:0000139">
    <property type="term" value="C:Golgi membrane"/>
    <property type="evidence" value="ECO:0007669"/>
    <property type="project" value="UniProtKB-SubCell"/>
</dbReference>
<evidence type="ECO:0000256" key="3">
    <source>
        <dbReference type="ARBA" id="ARBA00008919"/>
    </source>
</evidence>
<dbReference type="Gene3D" id="3.40.50.11660">
    <property type="entry name" value="Glycosyl transferase family 10, C-terminal domain"/>
    <property type="match status" value="1"/>
</dbReference>
<evidence type="ECO:0000313" key="10">
    <source>
        <dbReference type="Proteomes" id="UP000270094"/>
    </source>
</evidence>
<dbReference type="GO" id="GO:0008417">
    <property type="term" value="F:fucosyltransferase activity"/>
    <property type="evidence" value="ECO:0007669"/>
    <property type="project" value="InterPro"/>
</dbReference>
<keyword evidence="4 7" id="KW-0328">Glycosyltransferase</keyword>
<comment type="similarity">
    <text evidence="3 7">Belongs to the glycosyltransferase 10 family.</text>
</comment>
<keyword evidence="5 7" id="KW-0808">Transferase</keyword>
<organism evidence="9 10">
    <name type="scientific">Strongylus vulgaris</name>
    <name type="common">Blood worm</name>
    <dbReference type="NCBI Taxonomy" id="40348"/>
    <lineage>
        <taxon>Eukaryota</taxon>
        <taxon>Metazoa</taxon>
        <taxon>Ecdysozoa</taxon>
        <taxon>Nematoda</taxon>
        <taxon>Chromadorea</taxon>
        <taxon>Rhabditida</taxon>
        <taxon>Rhabditina</taxon>
        <taxon>Rhabditomorpha</taxon>
        <taxon>Strongyloidea</taxon>
        <taxon>Strongylidae</taxon>
        <taxon>Strongylus</taxon>
    </lineage>
</organism>
<sequence length="158" mass="18497">MQKRNISATHRFYISFENSICHDYITEKFFKRVSQLLVPVVMKRGIYEDAGIPPRSFIAVDDYKSLKDLGNYLDLLRVNDKEYLRYFEWTEHFRKPETYQSNALCKLCEDIYNGRKLAVHDIKKYYEIGQCTDSDNPGGRPACLGRSCHRTKNLILGA</sequence>
<dbReference type="PANTHER" id="PTHR48438">
    <property type="entry name" value="ALPHA-(1,3)-FUCOSYLTRANSFERASE C-RELATED"/>
    <property type="match status" value="1"/>
</dbReference>
<evidence type="ECO:0000256" key="7">
    <source>
        <dbReference type="RuleBase" id="RU003832"/>
    </source>
</evidence>
<dbReference type="GO" id="GO:0032580">
    <property type="term" value="C:Golgi cisterna membrane"/>
    <property type="evidence" value="ECO:0007669"/>
    <property type="project" value="UniProtKB-SubCell"/>
</dbReference>
<keyword evidence="7" id="KW-0812">Transmembrane</keyword>
<comment type="subcellular location">
    <subcellularLocation>
        <location evidence="1">Golgi apparatus membrane</location>
        <topology evidence="1">Single-pass type II membrane protein</topology>
    </subcellularLocation>
    <subcellularLocation>
        <location evidence="7">Golgi apparatus</location>
        <location evidence="7">Golgi stack membrane</location>
        <topology evidence="7">Single-pass type II membrane protein</topology>
    </subcellularLocation>
</comment>
<proteinExistence type="inferred from homology"/>
<name>A0A3P7KNK2_STRVU</name>
<dbReference type="InterPro" id="IPR001503">
    <property type="entry name" value="Glyco_trans_10"/>
</dbReference>
<keyword evidence="6 7" id="KW-0333">Golgi apparatus</keyword>
<keyword evidence="7" id="KW-0472">Membrane</keyword>
<dbReference type="InterPro" id="IPR038577">
    <property type="entry name" value="GT10-like_C_sf"/>
</dbReference>
<reference evidence="9 10" key="1">
    <citation type="submission" date="2018-11" db="EMBL/GenBank/DDBJ databases">
        <authorList>
            <consortium name="Pathogen Informatics"/>
        </authorList>
    </citation>
    <scope>NUCLEOTIDE SEQUENCE [LARGE SCALE GENOMIC DNA]</scope>
</reference>
<gene>
    <name evidence="9" type="ORF">SVUK_LOCUS3970</name>
</gene>
<evidence type="ECO:0000256" key="1">
    <source>
        <dbReference type="ARBA" id="ARBA00004323"/>
    </source>
</evidence>
<evidence type="ECO:0000256" key="5">
    <source>
        <dbReference type="ARBA" id="ARBA00022679"/>
    </source>
</evidence>
<dbReference type="EMBL" id="UYYB01010630">
    <property type="protein sequence ID" value="VDM68972.1"/>
    <property type="molecule type" value="Genomic_DNA"/>
</dbReference>
<feature type="domain" description="Fucosyltransferase C-terminal" evidence="8">
    <location>
        <begin position="5"/>
        <end position="123"/>
    </location>
</feature>
<dbReference type="InterPro" id="IPR055270">
    <property type="entry name" value="Glyco_tran_10_C"/>
</dbReference>
<dbReference type="OrthoDB" id="5790915at2759"/>
<dbReference type="AlphaFoldDB" id="A0A3P7KNK2"/>
<dbReference type="SUPFAM" id="SSF53756">
    <property type="entry name" value="UDP-Glycosyltransferase/glycogen phosphorylase"/>
    <property type="match status" value="1"/>
</dbReference>
<evidence type="ECO:0000256" key="4">
    <source>
        <dbReference type="ARBA" id="ARBA00022676"/>
    </source>
</evidence>
<evidence type="ECO:0000313" key="9">
    <source>
        <dbReference type="EMBL" id="VDM68972.1"/>
    </source>
</evidence>
<evidence type="ECO:0000259" key="8">
    <source>
        <dbReference type="Pfam" id="PF00852"/>
    </source>
</evidence>
<evidence type="ECO:0000256" key="2">
    <source>
        <dbReference type="ARBA" id="ARBA00004922"/>
    </source>
</evidence>
<dbReference type="PANTHER" id="PTHR48438:SF1">
    <property type="entry name" value="ALPHA-(1,3)-FUCOSYLTRANSFERASE C-RELATED"/>
    <property type="match status" value="1"/>
</dbReference>
<dbReference type="EC" id="2.4.1.-" evidence="7"/>
<evidence type="ECO:0000256" key="6">
    <source>
        <dbReference type="ARBA" id="ARBA00023034"/>
    </source>
</evidence>
<protein>
    <recommendedName>
        <fullName evidence="7">Fucosyltransferase</fullName>
        <ecNumber evidence="7">2.4.1.-</ecNumber>
    </recommendedName>
</protein>
<dbReference type="UniPathway" id="UPA00378"/>